<sequence>RSVRAILIVDFLWQEGLKAMKNPATVPSQMPKLENKYKDPDNTPACLISQPKPDSVISQAAQRQSKNPSAPIAAPPDKVGRRLDNIGKQFSSVAAISVK</sequence>
<dbReference type="Gene3D" id="1.10.287.3160">
    <property type="match status" value="1"/>
</dbReference>
<feature type="non-terminal residue" evidence="2">
    <location>
        <position position="1"/>
    </location>
</feature>
<comment type="caution">
    <text evidence="2">The sequence shown here is derived from an EMBL/GenBank/DDBJ whole genome shotgun (WGS) entry which is preliminary data.</text>
</comment>
<gene>
    <name evidence="2" type="ORF">NDU88_000765</name>
</gene>
<feature type="compositionally biased region" description="Polar residues" evidence="1">
    <location>
        <begin position="56"/>
        <end position="68"/>
    </location>
</feature>
<evidence type="ECO:0000256" key="1">
    <source>
        <dbReference type="SAM" id="MobiDB-lite"/>
    </source>
</evidence>
<feature type="non-terminal residue" evidence="2">
    <location>
        <position position="99"/>
    </location>
</feature>
<accession>A0AAV7WJH3</accession>
<keyword evidence="3" id="KW-1185">Reference proteome</keyword>
<dbReference type="AlphaFoldDB" id="A0AAV7WJH3"/>
<feature type="region of interest" description="Disordered" evidence="1">
    <location>
        <begin position="24"/>
        <end position="83"/>
    </location>
</feature>
<protein>
    <submittedName>
        <fullName evidence="2">Uncharacterized protein</fullName>
    </submittedName>
</protein>
<reference evidence="2" key="1">
    <citation type="journal article" date="2022" name="bioRxiv">
        <title>Sequencing and chromosome-scale assembly of the giantPleurodeles waltlgenome.</title>
        <authorList>
            <person name="Brown T."/>
            <person name="Elewa A."/>
            <person name="Iarovenko S."/>
            <person name="Subramanian E."/>
            <person name="Araus A.J."/>
            <person name="Petzold A."/>
            <person name="Susuki M."/>
            <person name="Suzuki K.-i.T."/>
            <person name="Hayashi T."/>
            <person name="Toyoda A."/>
            <person name="Oliveira C."/>
            <person name="Osipova E."/>
            <person name="Leigh N.D."/>
            <person name="Simon A."/>
            <person name="Yun M.H."/>
        </authorList>
    </citation>
    <scope>NUCLEOTIDE SEQUENCE</scope>
    <source>
        <strain evidence="2">20211129_DDA</strain>
        <tissue evidence="2">Liver</tissue>
    </source>
</reference>
<organism evidence="2 3">
    <name type="scientific">Pleurodeles waltl</name>
    <name type="common">Iberian ribbed newt</name>
    <dbReference type="NCBI Taxonomy" id="8319"/>
    <lineage>
        <taxon>Eukaryota</taxon>
        <taxon>Metazoa</taxon>
        <taxon>Chordata</taxon>
        <taxon>Craniata</taxon>
        <taxon>Vertebrata</taxon>
        <taxon>Euteleostomi</taxon>
        <taxon>Amphibia</taxon>
        <taxon>Batrachia</taxon>
        <taxon>Caudata</taxon>
        <taxon>Salamandroidea</taxon>
        <taxon>Salamandridae</taxon>
        <taxon>Pleurodelinae</taxon>
        <taxon>Pleurodeles</taxon>
    </lineage>
</organism>
<evidence type="ECO:0000313" key="2">
    <source>
        <dbReference type="EMBL" id="KAJ1213126.1"/>
    </source>
</evidence>
<dbReference type="EMBL" id="JANPWB010000001">
    <property type="protein sequence ID" value="KAJ1213126.1"/>
    <property type="molecule type" value="Genomic_DNA"/>
</dbReference>
<dbReference type="Proteomes" id="UP001066276">
    <property type="component" value="Chromosome 1_1"/>
</dbReference>
<name>A0AAV7WJH3_PLEWA</name>
<evidence type="ECO:0000313" key="3">
    <source>
        <dbReference type="Proteomes" id="UP001066276"/>
    </source>
</evidence>
<proteinExistence type="predicted"/>